<dbReference type="OrthoDB" id="4331766at2"/>
<dbReference type="InterPro" id="IPR016155">
    <property type="entry name" value="Mopterin_synth/thiamin_S_b"/>
</dbReference>
<dbReference type="InterPro" id="IPR003749">
    <property type="entry name" value="ThiS/MoaD-like"/>
</dbReference>
<dbReference type="EMBL" id="UPHQ01000246">
    <property type="protein sequence ID" value="VBA43554.1"/>
    <property type="molecule type" value="Genomic_DNA"/>
</dbReference>
<dbReference type="InterPro" id="IPR012675">
    <property type="entry name" value="Beta-grasp_dom_sf"/>
</dbReference>
<gene>
    <name evidence="1" type="ORF">LAUMK13_04586</name>
</gene>
<dbReference type="Proteomes" id="UP000267289">
    <property type="component" value="Unassembled WGS sequence"/>
</dbReference>
<dbReference type="Gene3D" id="3.10.20.30">
    <property type="match status" value="1"/>
</dbReference>
<dbReference type="AlphaFoldDB" id="A0A498QFK4"/>
<evidence type="ECO:0000313" key="2">
    <source>
        <dbReference type="Proteomes" id="UP000267289"/>
    </source>
</evidence>
<organism evidence="1 2">
    <name type="scientific">Mycobacterium innocens</name>
    <dbReference type="NCBI Taxonomy" id="2341083"/>
    <lineage>
        <taxon>Bacteria</taxon>
        <taxon>Bacillati</taxon>
        <taxon>Actinomycetota</taxon>
        <taxon>Actinomycetes</taxon>
        <taxon>Mycobacteriales</taxon>
        <taxon>Mycobacteriaceae</taxon>
        <taxon>Mycobacterium</taxon>
    </lineage>
</organism>
<dbReference type="SUPFAM" id="SSF54285">
    <property type="entry name" value="MoaD/ThiS"/>
    <property type="match status" value="1"/>
</dbReference>
<accession>A0A498QFK4</accession>
<evidence type="ECO:0000313" key="1">
    <source>
        <dbReference type="EMBL" id="VBA43554.1"/>
    </source>
</evidence>
<name>A0A498QFK4_9MYCO</name>
<dbReference type="Pfam" id="PF02597">
    <property type="entry name" value="ThiS"/>
    <property type="match status" value="1"/>
</dbReference>
<protein>
    <recommendedName>
        <fullName evidence="3">Molybdopterin synthase sulfur carrier subunit</fullName>
    </recommendedName>
</protein>
<proteinExistence type="predicted"/>
<reference evidence="1 2" key="1">
    <citation type="submission" date="2018-09" db="EMBL/GenBank/DDBJ databases">
        <authorList>
            <person name="Tagini F."/>
        </authorList>
    </citation>
    <scope>NUCLEOTIDE SEQUENCE [LARGE SCALE GENOMIC DNA]</scope>
    <source>
        <strain evidence="1 2">MK13</strain>
    </source>
</reference>
<keyword evidence="2" id="KW-1185">Reference proteome</keyword>
<evidence type="ECO:0008006" key="3">
    <source>
        <dbReference type="Google" id="ProtNLM"/>
    </source>
</evidence>
<sequence>MPVVTVRYFGAARAATGRHEEAVPVRAGDTVAQVVSAIGGRHGERMADLLQRCSFLLDEMAVTSRRCQVAHLSTLDVLPPFAGG</sequence>
<dbReference type="CDD" id="cd17040">
    <property type="entry name" value="Ubl_MoaD_like"/>
    <property type="match status" value="1"/>
</dbReference>
<dbReference type="RefSeq" id="WP_075540753.1">
    <property type="nucleotide sequence ID" value="NZ_UPHQ01000246.1"/>
</dbReference>